<evidence type="ECO:0000256" key="5">
    <source>
        <dbReference type="ARBA" id="ARBA00022960"/>
    </source>
</evidence>
<accession>A0A0P6YU10</accession>
<evidence type="ECO:0000313" key="10">
    <source>
        <dbReference type="Proteomes" id="UP000050502"/>
    </source>
</evidence>
<dbReference type="GO" id="GO:0005886">
    <property type="term" value="C:plasma membrane"/>
    <property type="evidence" value="ECO:0007669"/>
    <property type="project" value="UniProtKB-SubCell"/>
</dbReference>
<dbReference type="OrthoDB" id="267182at2"/>
<keyword evidence="7 8" id="KW-0472">Membrane</keyword>
<evidence type="ECO:0000256" key="4">
    <source>
        <dbReference type="ARBA" id="ARBA00022692"/>
    </source>
</evidence>
<feature type="transmembrane region" description="Helical" evidence="8">
    <location>
        <begin position="137"/>
        <end position="154"/>
    </location>
</feature>
<comment type="similarity">
    <text evidence="2">Belongs to the MreD family.</text>
</comment>
<sequence length="166" mass="18748">MKWWMPILVMLVAALIQATWLHHFAIGGVHPDLVLLIVVAWSLLRGTREGVILAFLGGFFLDSLSAAPFGVFTISLLLVAFITGLGEINILRMTFILPLLVGFLATLLYYILAFVMLRTLQWNISITFALQTGGRAALYNTLLMPFVYVLSLRVHRVLERIEQRQY</sequence>
<feature type="transmembrane region" description="Helical" evidence="8">
    <location>
        <begin position="52"/>
        <end position="83"/>
    </location>
</feature>
<dbReference type="NCBIfam" id="TIGR03426">
    <property type="entry name" value="shape_MreD"/>
    <property type="match status" value="1"/>
</dbReference>
<dbReference type="GO" id="GO:0008360">
    <property type="term" value="P:regulation of cell shape"/>
    <property type="evidence" value="ECO:0007669"/>
    <property type="project" value="UniProtKB-KW"/>
</dbReference>
<dbReference type="InterPro" id="IPR017225">
    <property type="entry name" value="Cell_shape_determin_MreD_prd"/>
</dbReference>
<dbReference type="EMBL" id="LGKN01000004">
    <property type="protein sequence ID" value="KPL88568.1"/>
    <property type="molecule type" value="Genomic_DNA"/>
</dbReference>
<keyword evidence="3" id="KW-1003">Cell membrane</keyword>
<keyword evidence="4 8" id="KW-0812">Transmembrane</keyword>
<keyword evidence="5" id="KW-0133">Cell shape</keyword>
<evidence type="ECO:0000313" key="9">
    <source>
        <dbReference type="EMBL" id="KPL88568.1"/>
    </source>
</evidence>
<protein>
    <submittedName>
        <fullName evidence="9">Uncharacterized protein</fullName>
    </submittedName>
</protein>
<dbReference type="InterPro" id="IPR007227">
    <property type="entry name" value="Cell_shape_determining_MreD"/>
</dbReference>
<feature type="transmembrane region" description="Helical" evidence="8">
    <location>
        <begin position="95"/>
        <end position="117"/>
    </location>
</feature>
<dbReference type="PIRSF" id="PIRSF037497">
    <property type="entry name" value="MreD_Clostridium/Treponema_prd"/>
    <property type="match status" value="1"/>
</dbReference>
<proteinExistence type="inferred from homology"/>
<dbReference type="AlphaFoldDB" id="A0A0P6YU10"/>
<dbReference type="RefSeq" id="WP_054491656.1">
    <property type="nucleotide sequence ID" value="NZ_BBZA01000009.1"/>
</dbReference>
<evidence type="ECO:0000256" key="8">
    <source>
        <dbReference type="SAM" id="Phobius"/>
    </source>
</evidence>
<name>A0A0P6YU10_9CHLR</name>
<evidence type="ECO:0000256" key="6">
    <source>
        <dbReference type="ARBA" id="ARBA00022989"/>
    </source>
</evidence>
<dbReference type="Proteomes" id="UP000050502">
    <property type="component" value="Unassembled WGS sequence"/>
</dbReference>
<dbReference type="Pfam" id="PF04093">
    <property type="entry name" value="MreD"/>
    <property type="match status" value="1"/>
</dbReference>
<comment type="subcellular location">
    <subcellularLocation>
        <location evidence="1">Cell membrane</location>
        <topology evidence="1">Multi-pass membrane protein</topology>
    </subcellularLocation>
</comment>
<gene>
    <name evidence="9" type="ORF">SE16_07310</name>
</gene>
<keyword evidence="6 8" id="KW-1133">Transmembrane helix</keyword>
<evidence type="ECO:0000256" key="1">
    <source>
        <dbReference type="ARBA" id="ARBA00004651"/>
    </source>
</evidence>
<evidence type="ECO:0000256" key="2">
    <source>
        <dbReference type="ARBA" id="ARBA00007776"/>
    </source>
</evidence>
<reference evidence="9 10" key="1">
    <citation type="submission" date="2015-07" db="EMBL/GenBank/DDBJ databases">
        <title>Whole genome sequence of Ardenticatena maritima DSM 23922.</title>
        <authorList>
            <person name="Hemp J."/>
            <person name="Ward L.M."/>
            <person name="Pace L.A."/>
            <person name="Fischer W.W."/>
        </authorList>
    </citation>
    <scope>NUCLEOTIDE SEQUENCE [LARGE SCALE GENOMIC DNA]</scope>
    <source>
        <strain evidence="9 10">110S</strain>
    </source>
</reference>
<comment type="caution">
    <text evidence="9">The sequence shown here is derived from an EMBL/GenBank/DDBJ whole genome shotgun (WGS) entry which is preliminary data.</text>
</comment>
<organism evidence="9 10">
    <name type="scientific">Ardenticatena maritima</name>
    <dbReference type="NCBI Taxonomy" id="872965"/>
    <lineage>
        <taxon>Bacteria</taxon>
        <taxon>Bacillati</taxon>
        <taxon>Chloroflexota</taxon>
        <taxon>Ardenticatenia</taxon>
        <taxon>Ardenticatenales</taxon>
        <taxon>Ardenticatenaceae</taxon>
        <taxon>Ardenticatena</taxon>
    </lineage>
</organism>
<evidence type="ECO:0000256" key="7">
    <source>
        <dbReference type="ARBA" id="ARBA00023136"/>
    </source>
</evidence>
<evidence type="ECO:0000256" key="3">
    <source>
        <dbReference type="ARBA" id="ARBA00022475"/>
    </source>
</evidence>